<keyword evidence="2" id="KW-1185">Reference proteome</keyword>
<name>A0A0C3DZA7_9AGAM</name>
<evidence type="ECO:0000313" key="1">
    <source>
        <dbReference type="EMBL" id="KIM61196.1"/>
    </source>
</evidence>
<protein>
    <recommendedName>
        <fullName evidence="3">Fungal-type protein kinase domain-containing protein</fullName>
    </recommendedName>
</protein>
<evidence type="ECO:0000313" key="2">
    <source>
        <dbReference type="Proteomes" id="UP000053989"/>
    </source>
</evidence>
<proteinExistence type="predicted"/>
<feature type="non-terminal residue" evidence="1">
    <location>
        <position position="69"/>
    </location>
</feature>
<organism evidence="1 2">
    <name type="scientific">Scleroderma citrinum Foug A</name>
    <dbReference type="NCBI Taxonomy" id="1036808"/>
    <lineage>
        <taxon>Eukaryota</taxon>
        <taxon>Fungi</taxon>
        <taxon>Dikarya</taxon>
        <taxon>Basidiomycota</taxon>
        <taxon>Agaricomycotina</taxon>
        <taxon>Agaricomycetes</taxon>
        <taxon>Agaricomycetidae</taxon>
        <taxon>Boletales</taxon>
        <taxon>Sclerodermatineae</taxon>
        <taxon>Sclerodermataceae</taxon>
        <taxon>Scleroderma</taxon>
    </lineage>
</organism>
<evidence type="ECO:0008006" key="3">
    <source>
        <dbReference type="Google" id="ProtNLM"/>
    </source>
</evidence>
<dbReference type="Proteomes" id="UP000053989">
    <property type="component" value="Unassembled WGS sequence"/>
</dbReference>
<sequence>ELVDDMESLFYVLVWNMVLYDGPLGQERQDFDFDSLILRQWSECAIQNLESARNSKVTFIVDPDPSVLS</sequence>
<dbReference type="InParanoid" id="A0A0C3DZA7"/>
<dbReference type="AlphaFoldDB" id="A0A0C3DZA7"/>
<accession>A0A0C3DZA7</accession>
<reference evidence="2" key="2">
    <citation type="submission" date="2015-01" db="EMBL/GenBank/DDBJ databases">
        <title>Evolutionary Origins and Diversification of the Mycorrhizal Mutualists.</title>
        <authorList>
            <consortium name="DOE Joint Genome Institute"/>
            <consortium name="Mycorrhizal Genomics Consortium"/>
            <person name="Kohler A."/>
            <person name="Kuo A."/>
            <person name="Nagy L.G."/>
            <person name="Floudas D."/>
            <person name="Copeland A."/>
            <person name="Barry K.W."/>
            <person name="Cichocki N."/>
            <person name="Veneault-Fourrey C."/>
            <person name="LaButti K."/>
            <person name="Lindquist E.A."/>
            <person name="Lipzen A."/>
            <person name="Lundell T."/>
            <person name="Morin E."/>
            <person name="Murat C."/>
            <person name="Riley R."/>
            <person name="Ohm R."/>
            <person name="Sun H."/>
            <person name="Tunlid A."/>
            <person name="Henrissat B."/>
            <person name="Grigoriev I.V."/>
            <person name="Hibbett D.S."/>
            <person name="Martin F."/>
        </authorList>
    </citation>
    <scope>NUCLEOTIDE SEQUENCE [LARGE SCALE GENOMIC DNA]</scope>
    <source>
        <strain evidence="2">Foug A</strain>
    </source>
</reference>
<feature type="non-terminal residue" evidence="1">
    <location>
        <position position="1"/>
    </location>
</feature>
<dbReference type="HOGENOM" id="CLU_193203_0_0_1"/>
<gene>
    <name evidence="1" type="ORF">SCLCIDRAFT_79450</name>
</gene>
<reference evidence="1 2" key="1">
    <citation type="submission" date="2014-04" db="EMBL/GenBank/DDBJ databases">
        <authorList>
            <consortium name="DOE Joint Genome Institute"/>
            <person name="Kuo A."/>
            <person name="Kohler A."/>
            <person name="Nagy L.G."/>
            <person name="Floudas D."/>
            <person name="Copeland A."/>
            <person name="Barry K.W."/>
            <person name="Cichocki N."/>
            <person name="Veneault-Fourrey C."/>
            <person name="LaButti K."/>
            <person name="Lindquist E.A."/>
            <person name="Lipzen A."/>
            <person name="Lundell T."/>
            <person name="Morin E."/>
            <person name="Murat C."/>
            <person name="Sun H."/>
            <person name="Tunlid A."/>
            <person name="Henrissat B."/>
            <person name="Grigoriev I.V."/>
            <person name="Hibbett D.S."/>
            <person name="Martin F."/>
            <person name="Nordberg H.P."/>
            <person name="Cantor M.N."/>
            <person name="Hua S.X."/>
        </authorList>
    </citation>
    <scope>NUCLEOTIDE SEQUENCE [LARGE SCALE GENOMIC DNA]</scope>
    <source>
        <strain evidence="1 2">Foug A</strain>
    </source>
</reference>
<dbReference type="OrthoDB" id="5569250at2759"/>
<dbReference type="EMBL" id="KN822054">
    <property type="protein sequence ID" value="KIM61196.1"/>
    <property type="molecule type" value="Genomic_DNA"/>
</dbReference>